<dbReference type="AlphaFoldDB" id="A0A1I0CQZ3"/>
<evidence type="ECO:0000313" key="3">
    <source>
        <dbReference type="EMBL" id="SET22200.1"/>
    </source>
</evidence>
<dbReference type="InterPro" id="IPR047057">
    <property type="entry name" value="MerR_fam"/>
</dbReference>
<gene>
    <name evidence="3" type="ORF">SAMN05444285_10841</name>
</gene>
<evidence type="ECO:0000259" key="2">
    <source>
        <dbReference type="PROSITE" id="PS50937"/>
    </source>
</evidence>
<dbReference type="Proteomes" id="UP000181981">
    <property type="component" value="Unassembled WGS sequence"/>
</dbReference>
<dbReference type="PROSITE" id="PS50937">
    <property type="entry name" value="HTH_MERR_2"/>
    <property type="match status" value="1"/>
</dbReference>
<dbReference type="GO" id="GO:0003677">
    <property type="term" value="F:DNA binding"/>
    <property type="evidence" value="ECO:0007669"/>
    <property type="project" value="UniProtKB-KW"/>
</dbReference>
<accession>A0A1I0CQZ3</accession>
<dbReference type="SUPFAM" id="SSF46955">
    <property type="entry name" value="Putative DNA-binding domain"/>
    <property type="match status" value="1"/>
</dbReference>
<dbReference type="CDD" id="cd04765">
    <property type="entry name" value="HTH_MlrA-like_sg2"/>
    <property type="match status" value="1"/>
</dbReference>
<dbReference type="InterPro" id="IPR009061">
    <property type="entry name" value="DNA-bd_dom_put_sf"/>
</dbReference>
<organism evidence="3 4">
    <name type="scientific">Draconibacterium orientale</name>
    <dbReference type="NCBI Taxonomy" id="1168034"/>
    <lineage>
        <taxon>Bacteria</taxon>
        <taxon>Pseudomonadati</taxon>
        <taxon>Bacteroidota</taxon>
        <taxon>Bacteroidia</taxon>
        <taxon>Marinilabiliales</taxon>
        <taxon>Prolixibacteraceae</taxon>
        <taxon>Draconibacterium</taxon>
    </lineage>
</organism>
<reference evidence="3 4" key="1">
    <citation type="submission" date="2016-10" db="EMBL/GenBank/DDBJ databases">
        <authorList>
            <person name="de Groot N.N."/>
        </authorList>
    </citation>
    <scope>NUCLEOTIDE SEQUENCE [LARGE SCALE GENOMIC DNA]</scope>
    <source>
        <strain evidence="3 4">DSM 25947</strain>
    </source>
</reference>
<dbReference type="PANTHER" id="PTHR30204">
    <property type="entry name" value="REDOX-CYCLING DRUG-SENSING TRANSCRIPTIONAL ACTIVATOR SOXR"/>
    <property type="match status" value="1"/>
</dbReference>
<name>A0A1I0CQZ3_9BACT</name>
<dbReference type="Pfam" id="PF13411">
    <property type="entry name" value="MerR_1"/>
    <property type="match status" value="1"/>
</dbReference>
<proteinExistence type="predicted"/>
<keyword evidence="1" id="KW-0238">DNA-binding</keyword>
<dbReference type="InterPro" id="IPR000551">
    <property type="entry name" value="MerR-type_HTH_dom"/>
</dbReference>
<dbReference type="SMART" id="SM00422">
    <property type="entry name" value="HTH_MERR"/>
    <property type="match status" value="1"/>
</dbReference>
<protein>
    <submittedName>
        <fullName evidence="3">Transcriptional regulator</fullName>
    </submittedName>
</protein>
<dbReference type="EMBL" id="FOHT01000008">
    <property type="protein sequence ID" value="SET22200.1"/>
    <property type="molecule type" value="Genomic_DNA"/>
</dbReference>
<feature type="domain" description="HTH merR-type" evidence="2">
    <location>
        <begin position="41"/>
        <end position="111"/>
    </location>
</feature>
<dbReference type="GO" id="GO:0003700">
    <property type="term" value="F:DNA-binding transcription factor activity"/>
    <property type="evidence" value="ECO:0007669"/>
    <property type="project" value="InterPro"/>
</dbReference>
<evidence type="ECO:0000256" key="1">
    <source>
        <dbReference type="ARBA" id="ARBA00023125"/>
    </source>
</evidence>
<evidence type="ECO:0000313" key="4">
    <source>
        <dbReference type="Proteomes" id="UP000181981"/>
    </source>
</evidence>
<dbReference type="Gene3D" id="1.10.1660.10">
    <property type="match status" value="1"/>
</dbReference>
<dbReference type="PANTHER" id="PTHR30204:SF15">
    <property type="entry name" value="BLL5018 PROTEIN"/>
    <property type="match status" value="1"/>
</dbReference>
<sequence length="145" mass="17329">MPYGILHYNWYYFIQTKFLYILHLKFKKIVPYKKPKIEKMLYSIGEVADMFGVNVSHIRYWENQFEALKPVKNKKGNRQFTPKDLETIRMINHLVKERGLTIDGARKKLKENPEDTLNNFEVVKRLQDIRQELIAIKEGLGENEN</sequence>